<feature type="coiled-coil region" evidence="2">
    <location>
        <begin position="199"/>
        <end position="226"/>
    </location>
</feature>
<keyword evidence="1" id="KW-0446">Lipid-binding</keyword>
<dbReference type="Pfam" id="PF02645">
    <property type="entry name" value="DegV"/>
    <property type="match status" value="1"/>
</dbReference>
<protein>
    <submittedName>
        <fullName evidence="3">DegV domain-containing protein</fullName>
    </submittedName>
</protein>
<dbReference type="InterPro" id="IPR003797">
    <property type="entry name" value="DegV"/>
</dbReference>
<evidence type="ECO:0000256" key="2">
    <source>
        <dbReference type="SAM" id="Coils"/>
    </source>
</evidence>
<evidence type="ECO:0000256" key="1">
    <source>
        <dbReference type="ARBA" id="ARBA00023121"/>
    </source>
</evidence>
<dbReference type="Gene3D" id="3.40.50.10170">
    <property type="match status" value="1"/>
</dbReference>
<dbReference type="SUPFAM" id="SSF82549">
    <property type="entry name" value="DAK1/DegV-like"/>
    <property type="match status" value="1"/>
</dbReference>
<name>A0A9E2F3X6_PSYF1</name>
<dbReference type="AlphaFoldDB" id="A0A9E2F3X6"/>
<reference evidence="3 4" key="1">
    <citation type="journal article" date="2021" name="bioRxiv">
        <title>Unique metabolic strategies in Hadean analogues reveal hints for primordial physiology.</title>
        <authorList>
            <person name="Nobu M.K."/>
            <person name="Nakai R."/>
            <person name="Tamazawa S."/>
            <person name="Mori H."/>
            <person name="Toyoda A."/>
            <person name="Ijiri A."/>
            <person name="Suzuki S."/>
            <person name="Kurokawa K."/>
            <person name="Kamagata Y."/>
            <person name="Tamaki H."/>
        </authorList>
    </citation>
    <scope>NUCLEOTIDE SEQUENCE [LARGE SCALE GENOMIC DNA]</scope>
    <source>
        <strain evidence="3">BS525</strain>
    </source>
</reference>
<dbReference type="PROSITE" id="PS51482">
    <property type="entry name" value="DEGV"/>
    <property type="match status" value="1"/>
</dbReference>
<dbReference type="Gene3D" id="3.30.1180.10">
    <property type="match status" value="1"/>
</dbReference>
<keyword evidence="2" id="KW-0175">Coiled coil</keyword>
<comment type="caution">
    <text evidence="3">The sequence shown here is derived from an EMBL/GenBank/DDBJ whole genome shotgun (WGS) entry which is preliminary data.</text>
</comment>
<dbReference type="InterPro" id="IPR043168">
    <property type="entry name" value="DegV_C"/>
</dbReference>
<evidence type="ECO:0000313" key="3">
    <source>
        <dbReference type="EMBL" id="MBT9144386.1"/>
    </source>
</evidence>
<gene>
    <name evidence="3" type="ORF">DDT42_00225</name>
</gene>
<dbReference type="PANTHER" id="PTHR33434:SF2">
    <property type="entry name" value="FATTY ACID-BINDING PROTEIN TM_1468"/>
    <property type="match status" value="1"/>
</dbReference>
<organism evidence="3 4">
    <name type="scientific">Psychracetigena formicireducens</name>
    <dbReference type="NCBI Taxonomy" id="2986056"/>
    <lineage>
        <taxon>Bacteria</taxon>
        <taxon>Bacillati</taxon>
        <taxon>Candidatus Lithacetigenota</taxon>
        <taxon>Candidatus Psychracetigena</taxon>
    </lineage>
</organism>
<proteinExistence type="predicted"/>
<dbReference type="EMBL" id="QLTW01000006">
    <property type="protein sequence ID" value="MBT9144386.1"/>
    <property type="molecule type" value="Genomic_DNA"/>
</dbReference>
<dbReference type="GO" id="GO:0008289">
    <property type="term" value="F:lipid binding"/>
    <property type="evidence" value="ECO:0007669"/>
    <property type="project" value="UniProtKB-KW"/>
</dbReference>
<accession>A0A9E2F3X6</accession>
<evidence type="ECO:0000313" key="4">
    <source>
        <dbReference type="Proteomes" id="UP000811545"/>
    </source>
</evidence>
<dbReference type="Proteomes" id="UP000811545">
    <property type="component" value="Unassembled WGS sequence"/>
</dbReference>
<dbReference type="NCBIfam" id="TIGR00762">
    <property type="entry name" value="DegV"/>
    <property type="match status" value="1"/>
</dbReference>
<sequence length="280" mass="30982">MRIGLVTDSTGYVSLEDVEKYSIAVIPLKIIYPDGQVFNETALNWKEYFSSLKTAKKLPTTSQPSAGEFENIYKSVFDKGCDEILSIHISSGISGTVQSALMARENFQDKKIEVFDSFHTAMGLGFQVLEAANLIKENASLADILSCLSYMRDNSKLLFMVDTLEYLHKGGRIGGAQAMLGSMLQLKPILTIYKKVETYDKVRTRQKALDRLVEEMEKEVQKAKGRFKLGVLHLEAPETAKYLEEKLKVLVPDISLSVIGPCVGTHVGPGTVGVCITHLP</sequence>
<dbReference type="InterPro" id="IPR050270">
    <property type="entry name" value="DegV_domain_contain"/>
</dbReference>
<dbReference type="PANTHER" id="PTHR33434">
    <property type="entry name" value="DEGV DOMAIN-CONTAINING PROTEIN DR_1986-RELATED"/>
    <property type="match status" value="1"/>
</dbReference>